<dbReference type="Pfam" id="PF19674">
    <property type="entry name" value="DUF6177"/>
    <property type="match status" value="1"/>
</dbReference>
<sequence>MLHPYDRATPGTMTESVVAAFDRGKPQFAGLMEPPESEWDVAAVTELARVMSQGSTSLCVEGQGWHGSLTIQPEPGGVMERCELLLDAGAEPMDANGLFALGQRVADTGVQFAMIGYRWATERHVITPASVNPALPAALVADPARFPGLTSRTLRAHVGDHLREHGRHWVMAFESPHDTTREQSRQLMQRWGSALELLRTHDEIALAVARQRDN</sequence>
<evidence type="ECO:0000313" key="1">
    <source>
        <dbReference type="EMBL" id="TQJ15404.1"/>
    </source>
</evidence>
<dbReference type="AlphaFoldDB" id="A0A542EJD4"/>
<gene>
    <name evidence="1" type="ORF">FB459_2955</name>
</gene>
<comment type="caution">
    <text evidence="1">The sequence shown here is derived from an EMBL/GenBank/DDBJ whole genome shotgun (WGS) entry which is preliminary data.</text>
</comment>
<accession>A0A542EJD4</accession>
<name>A0A542EJD4_9MICO</name>
<protein>
    <submittedName>
        <fullName evidence="1">Uncharacterized protein</fullName>
    </submittedName>
</protein>
<evidence type="ECO:0000313" key="2">
    <source>
        <dbReference type="Proteomes" id="UP000320806"/>
    </source>
</evidence>
<dbReference type="Proteomes" id="UP000320806">
    <property type="component" value="Unassembled WGS sequence"/>
</dbReference>
<keyword evidence="2" id="KW-1185">Reference proteome</keyword>
<dbReference type="InterPro" id="IPR046175">
    <property type="entry name" value="DUF6177"/>
</dbReference>
<organism evidence="1 2">
    <name type="scientific">Yimella lutea</name>
    <dbReference type="NCBI Taxonomy" id="587872"/>
    <lineage>
        <taxon>Bacteria</taxon>
        <taxon>Bacillati</taxon>
        <taxon>Actinomycetota</taxon>
        <taxon>Actinomycetes</taxon>
        <taxon>Micrococcales</taxon>
        <taxon>Dermacoccaceae</taxon>
        <taxon>Yimella</taxon>
    </lineage>
</organism>
<proteinExistence type="predicted"/>
<dbReference type="EMBL" id="VFMO01000001">
    <property type="protein sequence ID" value="TQJ15404.1"/>
    <property type="molecule type" value="Genomic_DNA"/>
</dbReference>
<reference evidence="1 2" key="1">
    <citation type="submission" date="2019-06" db="EMBL/GenBank/DDBJ databases">
        <title>Sequencing the genomes of 1000 actinobacteria strains.</title>
        <authorList>
            <person name="Klenk H.-P."/>
        </authorList>
    </citation>
    <scope>NUCLEOTIDE SEQUENCE [LARGE SCALE GENOMIC DNA]</scope>
    <source>
        <strain evidence="1 2">DSM 19828</strain>
    </source>
</reference>